<dbReference type="RefSeq" id="WP_131144846.1">
    <property type="nucleotide sequence ID" value="NZ_BMWV01000002.1"/>
</dbReference>
<protein>
    <submittedName>
        <fullName evidence="2">Uncharacterized protein</fullName>
    </submittedName>
</protein>
<dbReference type="Proteomes" id="UP000292307">
    <property type="component" value="Chromosome"/>
</dbReference>
<reference evidence="3 4" key="2">
    <citation type="submission" date="2019-02" db="EMBL/GenBank/DDBJ databases">
        <title>Draft Genome Sequences of Six Type Strains of the Genus Massilia.</title>
        <authorList>
            <person name="Miess H."/>
            <person name="Frediansyhah A."/>
            <person name="Gross H."/>
        </authorList>
    </citation>
    <scope>NUCLEOTIDE SEQUENCE [LARGE SCALE GENOMIC DNA]</scope>
    <source>
        <strain evidence="3 4">DSM 17472</strain>
    </source>
</reference>
<dbReference type="Proteomes" id="UP000628442">
    <property type="component" value="Unassembled WGS sequence"/>
</dbReference>
<dbReference type="EMBL" id="CP036401">
    <property type="protein sequence ID" value="QBI00715.1"/>
    <property type="molecule type" value="Genomic_DNA"/>
</dbReference>
<keyword evidence="1" id="KW-0812">Transmembrane</keyword>
<organism evidence="2 5">
    <name type="scientific">Pseudoduganella albidiflava</name>
    <dbReference type="NCBI Taxonomy" id="321983"/>
    <lineage>
        <taxon>Bacteria</taxon>
        <taxon>Pseudomonadati</taxon>
        <taxon>Pseudomonadota</taxon>
        <taxon>Betaproteobacteria</taxon>
        <taxon>Burkholderiales</taxon>
        <taxon>Oxalobacteraceae</taxon>
        <taxon>Telluria group</taxon>
        <taxon>Pseudoduganella</taxon>
    </lineage>
</organism>
<feature type="transmembrane region" description="Helical" evidence="1">
    <location>
        <begin position="170"/>
        <end position="188"/>
    </location>
</feature>
<keyword evidence="1" id="KW-1133">Transmembrane helix</keyword>
<proteinExistence type="predicted"/>
<evidence type="ECO:0000313" key="3">
    <source>
        <dbReference type="EMBL" id="QBI00715.1"/>
    </source>
</evidence>
<reference evidence="2" key="1">
    <citation type="journal article" date="2014" name="Int. J. Syst. Evol. Microbiol.">
        <title>Complete genome sequence of Corynebacterium casei LMG S-19264T (=DSM 44701T), isolated from a smear-ripened cheese.</title>
        <authorList>
            <consortium name="US DOE Joint Genome Institute (JGI-PGF)"/>
            <person name="Walter F."/>
            <person name="Albersmeier A."/>
            <person name="Kalinowski J."/>
            <person name="Ruckert C."/>
        </authorList>
    </citation>
    <scope>NUCLEOTIDE SEQUENCE</scope>
    <source>
        <strain evidence="2">KCTC 12343</strain>
    </source>
</reference>
<dbReference type="AlphaFoldDB" id="A0A411WVC6"/>
<evidence type="ECO:0000313" key="5">
    <source>
        <dbReference type="Proteomes" id="UP000628442"/>
    </source>
</evidence>
<dbReference type="OrthoDB" id="8707889at2"/>
<sequence length="263" mass="29129">MKTELPDNETRVIEGIVTDLLVASEWDDLLDKISKHCRVGTAVAGGDAMQAGSYGRIPPSPGIMGCGEYDDYFVCLVGQQVLWGGISGANKLPVGKKIKAVVEQHGDVLVARGMISEDTGLAWLRHVRGGTAERRNNFKVAWWWFCCAMVFEIPFVLLQDVDFGIGKLRVLGWGTLATGAPCLWFAIWDSINLNGVADETTEILRQLGFADPEHVNLGGYLYKYRNFHEVMHGVEQFCNLNDVHCYQQAVKDGKLKLADPAER</sequence>
<dbReference type="EMBL" id="BMWV01000002">
    <property type="protein sequence ID" value="GGY31170.1"/>
    <property type="molecule type" value="Genomic_DNA"/>
</dbReference>
<keyword evidence="4" id="KW-1185">Reference proteome</keyword>
<name>A0A411WVC6_9BURK</name>
<keyword evidence="1" id="KW-0472">Membrane</keyword>
<gene>
    <name evidence="3" type="ORF">EYF70_07500</name>
    <name evidence="2" type="ORF">GCM10007387_11460</name>
</gene>
<feature type="transmembrane region" description="Helical" evidence="1">
    <location>
        <begin position="141"/>
        <end position="158"/>
    </location>
</feature>
<accession>A0A411WVC6</accession>
<reference evidence="2" key="3">
    <citation type="submission" date="2022-12" db="EMBL/GenBank/DDBJ databases">
        <authorList>
            <person name="Sun Q."/>
            <person name="Kim S."/>
        </authorList>
    </citation>
    <scope>NUCLEOTIDE SEQUENCE</scope>
    <source>
        <strain evidence="2">KCTC 12343</strain>
    </source>
</reference>
<evidence type="ECO:0000256" key="1">
    <source>
        <dbReference type="SAM" id="Phobius"/>
    </source>
</evidence>
<evidence type="ECO:0000313" key="4">
    <source>
        <dbReference type="Proteomes" id="UP000292307"/>
    </source>
</evidence>
<evidence type="ECO:0000313" key="2">
    <source>
        <dbReference type="EMBL" id="GGY31170.1"/>
    </source>
</evidence>